<keyword evidence="3" id="KW-0539">Nucleus</keyword>
<feature type="compositionally biased region" description="Low complexity" evidence="4">
    <location>
        <begin position="505"/>
        <end position="516"/>
    </location>
</feature>
<dbReference type="Pfam" id="PF09444">
    <property type="entry name" value="MRC1"/>
    <property type="match status" value="1"/>
</dbReference>
<accession>A0A179GCI8</accession>
<evidence type="ECO:0000256" key="2">
    <source>
        <dbReference type="ARBA" id="ARBA00022553"/>
    </source>
</evidence>
<feature type="compositionally biased region" description="Acidic residues" evidence="4">
    <location>
        <begin position="250"/>
        <end position="265"/>
    </location>
</feature>
<feature type="region of interest" description="Disordered" evidence="4">
    <location>
        <begin position="906"/>
        <end position="971"/>
    </location>
</feature>
<dbReference type="PANTHER" id="PTHR14396:SF10">
    <property type="entry name" value="CLASPIN"/>
    <property type="match status" value="1"/>
</dbReference>
<feature type="region of interest" description="Disordered" evidence="4">
    <location>
        <begin position="1007"/>
        <end position="1031"/>
    </location>
</feature>
<organism evidence="6 8">
    <name type="scientific">Purpureocillium lilacinum</name>
    <name type="common">Paecilomyces lilacinus</name>
    <dbReference type="NCBI Taxonomy" id="33203"/>
    <lineage>
        <taxon>Eukaryota</taxon>
        <taxon>Fungi</taxon>
        <taxon>Dikarya</taxon>
        <taxon>Ascomycota</taxon>
        <taxon>Pezizomycotina</taxon>
        <taxon>Sordariomycetes</taxon>
        <taxon>Hypocreomycetidae</taxon>
        <taxon>Hypocreales</taxon>
        <taxon>Ophiocordycipitaceae</taxon>
        <taxon>Purpureocillium</taxon>
    </lineage>
</organism>
<feature type="compositionally biased region" description="Basic and acidic residues" evidence="4">
    <location>
        <begin position="486"/>
        <end position="498"/>
    </location>
</feature>
<feature type="compositionally biased region" description="Basic and acidic residues" evidence="4">
    <location>
        <begin position="559"/>
        <end position="577"/>
    </location>
</feature>
<feature type="compositionally biased region" description="Low complexity" evidence="4">
    <location>
        <begin position="1"/>
        <end position="17"/>
    </location>
</feature>
<feature type="region of interest" description="Disordered" evidence="4">
    <location>
        <begin position="226"/>
        <end position="430"/>
    </location>
</feature>
<feature type="region of interest" description="Disordered" evidence="4">
    <location>
        <begin position="483"/>
        <end position="522"/>
    </location>
</feature>
<feature type="compositionally biased region" description="Basic and acidic residues" evidence="4">
    <location>
        <begin position="1174"/>
        <end position="1184"/>
    </location>
</feature>
<feature type="compositionally biased region" description="Basic and acidic residues" evidence="4">
    <location>
        <begin position="114"/>
        <end position="128"/>
    </location>
</feature>
<reference evidence="7 9" key="2">
    <citation type="journal article" date="2016" name="Front. Microbiol.">
        <title>Genome and transcriptome sequences reveal the specific parasitism of the nematophagous Purpureocillium lilacinum 36-1.</title>
        <authorList>
            <person name="Xie J."/>
            <person name="Li S."/>
            <person name="Mo C."/>
            <person name="Xiao X."/>
            <person name="Peng D."/>
            <person name="Wang G."/>
            <person name="Xiao Y."/>
        </authorList>
    </citation>
    <scope>NUCLEOTIDE SEQUENCE [LARGE SCALE GENOMIC DNA]</scope>
    <source>
        <strain evidence="7 9">36-1</strain>
    </source>
</reference>
<feature type="compositionally biased region" description="Basic and acidic residues" evidence="4">
    <location>
        <begin position="266"/>
        <end position="277"/>
    </location>
</feature>
<evidence type="ECO:0000313" key="8">
    <source>
        <dbReference type="Proteomes" id="UP000078240"/>
    </source>
</evidence>
<feature type="compositionally biased region" description="Acidic residues" evidence="4">
    <location>
        <begin position="611"/>
        <end position="638"/>
    </location>
</feature>
<name>A0A179GCI8_PURLI</name>
<evidence type="ECO:0000256" key="1">
    <source>
        <dbReference type="ARBA" id="ARBA00004123"/>
    </source>
</evidence>
<dbReference type="GO" id="GO:0010997">
    <property type="term" value="F:anaphase-promoting complex binding"/>
    <property type="evidence" value="ECO:0007669"/>
    <property type="project" value="TreeGrafter"/>
</dbReference>
<feature type="compositionally biased region" description="Low complexity" evidence="4">
    <location>
        <begin position="1201"/>
        <end position="1211"/>
    </location>
</feature>
<dbReference type="EMBL" id="LSBH01000009">
    <property type="protein sequence ID" value="OAQ74849.1"/>
    <property type="molecule type" value="Genomic_DNA"/>
</dbReference>
<feature type="region of interest" description="Disordered" evidence="4">
    <location>
        <begin position="559"/>
        <end position="709"/>
    </location>
</feature>
<dbReference type="GO" id="GO:0033314">
    <property type="term" value="P:mitotic DNA replication checkpoint signaling"/>
    <property type="evidence" value="ECO:0007669"/>
    <property type="project" value="TreeGrafter"/>
</dbReference>
<evidence type="ECO:0000256" key="4">
    <source>
        <dbReference type="SAM" id="MobiDB-lite"/>
    </source>
</evidence>
<keyword evidence="2" id="KW-0597">Phosphoprotein</keyword>
<feature type="domain" description="DNA replication checkpoint mediator MRC1" evidence="5">
    <location>
        <begin position="922"/>
        <end position="1060"/>
    </location>
</feature>
<evidence type="ECO:0000256" key="3">
    <source>
        <dbReference type="ARBA" id="ARBA00023242"/>
    </source>
</evidence>
<reference evidence="6 8" key="3">
    <citation type="submission" date="2016-01" db="EMBL/GenBank/DDBJ databases">
        <title>Biosynthesis of antibiotic leucinostatins and their inhibition on Phytophthora in bio-control Purpureocillium lilacinum.</title>
        <authorList>
            <person name="Wang G."/>
            <person name="Liu Z."/>
            <person name="Lin R."/>
            <person name="Li E."/>
            <person name="Mao Z."/>
            <person name="Ling J."/>
            <person name="Yin W."/>
            <person name="Xie B."/>
        </authorList>
    </citation>
    <scope>NUCLEOTIDE SEQUENCE [LARGE SCALE GENOMIC DNA]</scope>
    <source>
        <strain evidence="6">PLBJ-1</strain>
    </source>
</reference>
<dbReference type="Proteomes" id="UP000245956">
    <property type="component" value="Unassembled WGS sequence"/>
</dbReference>
<sequence length="1326" mass="144064">MASSRASSPASREASPEQMTPRSKIKALLATVESSDDEGDNKPSGNSSNGSPTRKTSASNRDVQPTRINNMDNGGSDSDDSDVPVRPRGKLASRMQGNAAASKDVENKANTPETARERVRKMLEREAEAEAATTRGEEADAENDDDQELPVAPRRLKRRAPRDPTPDTAEQPAPRSPSPGLFVSSPVRPSPAKSAHADQDSDNDLPALKSDRFKALVERKRQERLAREAAEEARRAEQRARQEKLASELEMLDSDDGNDTGITDDEGGRKLTQEARPTRKASRKAIEEMNRETQRIARNMQLAHEARTRKKITKASLFERFNFRPVGEAQPEPKTTSSSRPGTPPTDVEMKDVDTPPSSPPATKGSEVPLPLPIGDATMPDADEEEIPSLDEVMSSSQPLDKGKGKAPAYDAEHPSKTTPKPKRRVRVRLPVDAANLVTIDSDDELEVTKTTKDKMMAVFDKVPADSAKESRSMKALRALALVKSPSKDSSRGQKDHSSMTPGELQALLYQRARQQAKMERDRRLDMLKSQGIVIQTADERERQQQEVEDLVAKAREEAQKIMQEERAAAKKERQENGESDPLGWDDSDDDEYEDPANEADAEASAVELSGSEDEDEDEEDADEAEGNPLFDEDAESGESEHESANEGEALDNEDVDDAPAVKRRRARKTAIVLSDDEADIEATPRPARTATQVTPGAPKTVSPAAPTSVLRSAKKTFIPGLPVQGPAGLGLTQIFAGTMDDSQASPSAGPTQSMMPDFDAFPDSNFSATAGTQGEDVVMDSQPETAVQATQTQGIRLNLSQSQMHGLDSLFPAGLTQASEHIEASQDGGLQEYTPIKQRFVEPPVSTVDTVPLGHDEEDAPHESPLVRRGRLRRKMEMSVIEEESAQPSANVAPVENAFSALADAARKEKRRQHAEEFNRKKTKAKEMVEEQAEESEDEYAGLGGADGEDSDNESQGSLQEMVDDDAANDVDSGKLAAFYADRERANDEKEVEKLFKDITTGMLRRKRGADYDLSDEDDGGEARRRMKRRQFAKMQKALFSDERVKKIAENPGNQAFLRTIEDHGSDDEMDFLDFAASQGQGDSQSQEETDSEKRPETIPDSQPAKQPLAPGENRAPAHMRRTKGAAAKKPSNLGEVRETLSSLLEERQPSVVPATEVGSDSEDEQDDQASMRSDKENYEPNPRRTGPAVVDRISLKRNASSSSASGARLAFSAQASTSFKVPALLRRATTNSTIMSGSTTSSSNGGSAATAGSTAVVGSAGGFGDDAKIKRGAGKRSGVNGFAREREAPGAIKESERRREQRKVKGAVRRVGVVGGLLGKGSFE</sequence>
<feature type="region of interest" description="Disordered" evidence="4">
    <location>
        <begin position="1"/>
        <end position="210"/>
    </location>
</feature>
<dbReference type="PANTHER" id="PTHR14396">
    <property type="entry name" value="CLASPIN"/>
    <property type="match status" value="1"/>
</dbReference>
<feature type="compositionally biased region" description="Polar residues" evidence="4">
    <location>
        <begin position="53"/>
        <end position="68"/>
    </location>
</feature>
<comment type="subcellular location">
    <subcellularLocation>
        <location evidence="1">Nucleus</location>
    </subcellularLocation>
</comment>
<dbReference type="GO" id="GO:0007095">
    <property type="term" value="P:mitotic G2 DNA damage checkpoint signaling"/>
    <property type="evidence" value="ECO:0007669"/>
    <property type="project" value="TreeGrafter"/>
</dbReference>
<reference evidence="7" key="1">
    <citation type="submission" date="2015-05" db="EMBL/GenBank/DDBJ databases">
        <authorList>
            <person name="Wang D.B."/>
            <person name="Wang M."/>
        </authorList>
    </citation>
    <scope>NUCLEOTIDE SEQUENCE</scope>
    <source>
        <strain evidence="7">36-1</strain>
    </source>
</reference>
<gene>
    <name evidence="7" type="ORF">PCL_05744</name>
    <name evidence="6" type="ORF">VFPBJ_10144</name>
</gene>
<feature type="compositionally biased region" description="Basic and acidic residues" evidence="4">
    <location>
        <begin position="915"/>
        <end position="930"/>
    </location>
</feature>
<feature type="compositionally biased region" description="Acidic residues" evidence="4">
    <location>
        <begin position="139"/>
        <end position="148"/>
    </location>
</feature>
<feature type="region of interest" description="Disordered" evidence="4">
    <location>
        <begin position="1045"/>
        <end position="1211"/>
    </location>
</feature>
<feature type="region of interest" description="Disordered" evidence="4">
    <location>
        <begin position="1236"/>
        <end position="1307"/>
    </location>
</feature>
<dbReference type="EMBL" id="LCWV01000002">
    <property type="protein sequence ID" value="PWI75086.1"/>
    <property type="molecule type" value="Genomic_DNA"/>
</dbReference>
<comment type="caution">
    <text evidence="6">The sequence shown here is derived from an EMBL/GenBank/DDBJ whole genome shotgun (WGS) entry which is preliminary data.</text>
</comment>
<dbReference type="Proteomes" id="UP000078240">
    <property type="component" value="Unassembled WGS sequence"/>
</dbReference>
<dbReference type="InterPro" id="IPR024146">
    <property type="entry name" value="Claspin"/>
</dbReference>
<proteinExistence type="predicted"/>
<evidence type="ECO:0000313" key="9">
    <source>
        <dbReference type="Proteomes" id="UP000245956"/>
    </source>
</evidence>
<feature type="compositionally biased region" description="Basic and acidic residues" evidence="4">
    <location>
        <begin position="284"/>
        <end position="295"/>
    </location>
</feature>
<dbReference type="InterPro" id="IPR018564">
    <property type="entry name" value="Repl_chkpnt_MRC1_dom"/>
</dbReference>
<feature type="compositionally biased region" description="Basic and acidic residues" evidence="4">
    <location>
        <begin position="1285"/>
        <end position="1301"/>
    </location>
</feature>
<dbReference type="GO" id="GO:0005634">
    <property type="term" value="C:nucleus"/>
    <property type="evidence" value="ECO:0007669"/>
    <property type="project" value="UniProtKB-SubCell"/>
</dbReference>
<evidence type="ECO:0000313" key="7">
    <source>
        <dbReference type="EMBL" id="PWI75086.1"/>
    </source>
</evidence>
<protein>
    <submittedName>
        <fullName evidence="6">DNA replication checkpoint mediator</fullName>
    </submittedName>
</protein>
<feature type="compositionally biased region" description="Low complexity" evidence="4">
    <location>
        <begin position="1236"/>
        <end position="1260"/>
    </location>
</feature>
<evidence type="ECO:0000313" key="6">
    <source>
        <dbReference type="EMBL" id="OAQ74849.1"/>
    </source>
</evidence>
<feature type="compositionally biased region" description="Acidic residues" evidence="4">
    <location>
        <begin position="584"/>
        <end position="602"/>
    </location>
</feature>
<feature type="compositionally biased region" description="Low complexity" evidence="4">
    <location>
        <begin position="43"/>
        <end position="52"/>
    </location>
</feature>
<evidence type="ECO:0000259" key="5">
    <source>
        <dbReference type="Pfam" id="PF09444"/>
    </source>
</evidence>
<feature type="compositionally biased region" description="Acidic residues" evidence="4">
    <location>
        <begin position="649"/>
        <end position="658"/>
    </location>
</feature>
<feature type="compositionally biased region" description="Basic and acidic residues" evidence="4">
    <location>
        <begin position="226"/>
        <end position="247"/>
    </location>
</feature>
<feature type="compositionally biased region" description="Acidic residues" evidence="4">
    <location>
        <begin position="931"/>
        <end position="941"/>
    </location>
</feature>